<dbReference type="Proteomes" id="UP000653305">
    <property type="component" value="Unassembled WGS sequence"/>
</dbReference>
<sequence>MGGNAIGHARKMSLRAKSLPLGKKVKTAMLPTRKACELSNLFQVGCWPFLKKLWV</sequence>
<comment type="caution">
    <text evidence="1">The sequence shown here is derived from an EMBL/GenBank/DDBJ whole genome shotgun (WGS) entry which is preliminary data.</text>
</comment>
<organism evidence="1 2">
    <name type="scientific">Phtheirospermum japonicum</name>
    <dbReference type="NCBI Taxonomy" id="374723"/>
    <lineage>
        <taxon>Eukaryota</taxon>
        <taxon>Viridiplantae</taxon>
        <taxon>Streptophyta</taxon>
        <taxon>Embryophyta</taxon>
        <taxon>Tracheophyta</taxon>
        <taxon>Spermatophyta</taxon>
        <taxon>Magnoliopsida</taxon>
        <taxon>eudicotyledons</taxon>
        <taxon>Gunneridae</taxon>
        <taxon>Pentapetalae</taxon>
        <taxon>asterids</taxon>
        <taxon>lamiids</taxon>
        <taxon>Lamiales</taxon>
        <taxon>Orobanchaceae</taxon>
        <taxon>Orobanchaceae incertae sedis</taxon>
        <taxon>Phtheirospermum</taxon>
    </lineage>
</organism>
<gene>
    <name evidence="1" type="ORF">PHJA_002679500</name>
</gene>
<reference evidence="1" key="1">
    <citation type="submission" date="2020-07" db="EMBL/GenBank/DDBJ databases">
        <title>Ethylene signaling mediates host invasion by parasitic plants.</title>
        <authorList>
            <person name="Yoshida S."/>
        </authorList>
    </citation>
    <scope>NUCLEOTIDE SEQUENCE</scope>
    <source>
        <strain evidence="1">Okayama</strain>
    </source>
</reference>
<dbReference type="EMBL" id="BMAC01001049">
    <property type="protein sequence ID" value="GFQ05354.1"/>
    <property type="molecule type" value="Genomic_DNA"/>
</dbReference>
<protein>
    <submittedName>
        <fullName evidence="1">Uncharacterized protein</fullName>
    </submittedName>
</protein>
<keyword evidence="2" id="KW-1185">Reference proteome</keyword>
<accession>A0A830DB55</accession>
<proteinExistence type="predicted"/>
<name>A0A830DB55_9LAMI</name>
<evidence type="ECO:0000313" key="2">
    <source>
        <dbReference type="Proteomes" id="UP000653305"/>
    </source>
</evidence>
<dbReference type="AlphaFoldDB" id="A0A830DB55"/>
<evidence type="ECO:0000313" key="1">
    <source>
        <dbReference type="EMBL" id="GFQ05354.1"/>
    </source>
</evidence>